<evidence type="ECO:0000259" key="4">
    <source>
        <dbReference type="Pfam" id="PF13302"/>
    </source>
</evidence>
<accession>A0ABQ2H4A4</accession>
<dbReference type="RefSeq" id="WP_188868413.1">
    <property type="nucleotide sequence ID" value="NZ_BMNW01000016.1"/>
</dbReference>
<dbReference type="PANTHER" id="PTHR43792:SF8">
    <property type="entry name" value="[RIBOSOMAL PROTEIN US5]-ALANINE N-ACETYLTRANSFERASE"/>
    <property type="match status" value="1"/>
</dbReference>
<reference evidence="6" key="1">
    <citation type="journal article" date="2019" name="Int. J. Syst. Evol. Microbiol.">
        <title>The Global Catalogue of Microorganisms (GCM) 10K type strain sequencing project: providing services to taxonomists for standard genome sequencing and annotation.</title>
        <authorList>
            <consortium name="The Broad Institute Genomics Platform"/>
            <consortium name="The Broad Institute Genome Sequencing Center for Infectious Disease"/>
            <person name="Wu L."/>
            <person name="Ma J."/>
        </authorList>
    </citation>
    <scope>NUCLEOTIDE SEQUENCE [LARGE SCALE GENOMIC DNA]</scope>
    <source>
        <strain evidence="6">JCM 13501</strain>
    </source>
</reference>
<dbReference type="InterPro" id="IPR051531">
    <property type="entry name" value="N-acetyltransferase"/>
</dbReference>
<dbReference type="Pfam" id="PF13302">
    <property type="entry name" value="Acetyltransf_3"/>
    <property type="match status" value="1"/>
</dbReference>
<name>A0ABQ2H4A4_9PSED</name>
<keyword evidence="1" id="KW-0808">Transferase</keyword>
<keyword evidence="2" id="KW-0012">Acyltransferase</keyword>
<dbReference type="SUPFAM" id="SSF55729">
    <property type="entry name" value="Acyl-CoA N-acyltransferases (Nat)"/>
    <property type="match status" value="1"/>
</dbReference>
<comment type="caution">
    <text evidence="5">The sequence shown here is derived from an EMBL/GenBank/DDBJ whole genome shotgun (WGS) entry which is preliminary data.</text>
</comment>
<dbReference type="Proteomes" id="UP000616499">
    <property type="component" value="Unassembled WGS sequence"/>
</dbReference>
<sequence length="135" mass="15179">MNRLAIADVTRADAEDLLRFEVQNRAYFESQINARNPDYYSLQGVSEAIEAAIDDACNDKGYQYLLRNPSGHLIGRVNLRAVQRAHYHSAVLGYRIDQYEAGKGYATEAVRLVVGLAFTRLGLKRIEADARIDNC</sequence>
<dbReference type="InterPro" id="IPR016181">
    <property type="entry name" value="Acyl_CoA_acyltransferase"/>
</dbReference>
<comment type="similarity">
    <text evidence="3">Belongs to the acetyltransferase family. RimJ subfamily.</text>
</comment>
<proteinExistence type="inferred from homology"/>
<keyword evidence="6" id="KW-1185">Reference proteome</keyword>
<gene>
    <name evidence="5" type="ORF">GCM10009425_45090</name>
</gene>
<evidence type="ECO:0000256" key="2">
    <source>
        <dbReference type="ARBA" id="ARBA00023315"/>
    </source>
</evidence>
<dbReference type="InterPro" id="IPR000182">
    <property type="entry name" value="GNAT_dom"/>
</dbReference>
<evidence type="ECO:0000256" key="1">
    <source>
        <dbReference type="ARBA" id="ARBA00022679"/>
    </source>
</evidence>
<dbReference type="Gene3D" id="3.40.630.30">
    <property type="match status" value="1"/>
</dbReference>
<evidence type="ECO:0000313" key="5">
    <source>
        <dbReference type="EMBL" id="GGM29498.1"/>
    </source>
</evidence>
<organism evidence="5 6">
    <name type="scientific">Pseudomonas asuensis</name>
    <dbReference type="NCBI Taxonomy" id="1825787"/>
    <lineage>
        <taxon>Bacteria</taxon>
        <taxon>Pseudomonadati</taxon>
        <taxon>Pseudomonadota</taxon>
        <taxon>Gammaproteobacteria</taxon>
        <taxon>Pseudomonadales</taxon>
        <taxon>Pseudomonadaceae</taxon>
        <taxon>Pseudomonas</taxon>
    </lineage>
</organism>
<dbReference type="EMBL" id="BMNW01000016">
    <property type="protein sequence ID" value="GGM29498.1"/>
    <property type="molecule type" value="Genomic_DNA"/>
</dbReference>
<dbReference type="PANTHER" id="PTHR43792">
    <property type="entry name" value="GNAT FAMILY, PUTATIVE (AFU_ORTHOLOGUE AFUA_3G00765)-RELATED-RELATED"/>
    <property type="match status" value="1"/>
</dbReference>
<evidence type="ECO:0000256" key="3">
    <source>
        <dbReference type="ARBA" id="ARBA00038502"/>
    </source>
</evidence>
<protein>
    <recommendedName>
        <fullName evidence="4">N-acetyltransferase domain-containing protein</fullName>
    </recommendedName>
</protein>
<feature type="domain" description="N-acetyltransferase" evidence="4">
    <location>
        <begin position="3"/>
        <end position="134"/>
    </location>
</feature>
<evidence type="ECO:0000313" key="6">
    <source>
        <dbReference type="Proteomes" id="UP000616499"/>
    </source>
</evidence>